<evidence type="ECO:0000256" key="1">
    <source>
        <dbReference type="SAM" id="Phobius"/>
    </source>
</evidence>
<sequence length="112" mass="12380">MKAVGLAWAISFPCGILLFILTKWDVDKDRLKQMKSRQNMWSSSSHEEHCNPPLDCTDCALQTGRSFRVAIDSTASTGDPSNSCSLCYIQPCQPSEYLKALVAVGEICQDYG</sequence>
<evidence type="ECO:0000313" key="3">
    <source>
        <dbReference type="Proteomes" id="UP001159641"/>
    </source>
</evidence>
<dbReference type="GO" id="GO:0005544">
    <property type="term" value="F:calcium-dependent phospholipid binding"/>
    <property type="evidence" value="ECO:0007669"/>
    <property type="project" value="InterPro"/>
</dbReference>
<dbReference type="Proteomes" id="UP001159641">
    <property type="component" value="Unassembled WGS sequence"/>
</dbReference>
<evidence type="ECO:0000313" key="2">
    <source>
        <dbReference type="EMBL" id="KAJ8795134.1"/>
    </source>
</evidence>
<dbReference type="EMBL" id="JAIQCJ010000625">
    <property type="protein sequence ID" value="KAJ8795134.1"/>
    <property type="molecule type" value="Genomic_DNA"/>
</dbReference>
<organism evidence="2 3">
    <name type="scientific">Eschrichtius robustus</name>
    <name type="common">California gray whale</name>
    <name type="synonym">Eschrichtius gibbosus</name>
    <dbReference type="NCBI Taxonomy" id="9764"/>
    <lineage>
        <taxon>Eukaryota</taxon>
        <taxon>Metazoa</taxon>
        <taxon>Chordata</taxon>
        <taxon>Craniata</taxon>
        <taxon>Vertebrata</taxon>
        <taxon>Euteleostomi</taxon>
        <taxon>Mammalia</taxon>
        <taxon>Eutheria</taxon>
        <taxon>Laurasiatheria</taxon>
        <taxon>Artiodactyla</taxon>
        <taxon>Whippomorpha</taxon>
        <taxon>Cetacea</taxon>
        <taxon>Mysticeti</taxon>
        <taxon>Eschrichtiidae</taxon>
        <taxon>Eschrichtius</taxon>
    </lineage>
</organism>
<dbReference type="InterPro" id="IPR045052">
    <property type="entry name" value="Copine"/>
</dbReference>
<dbReference type="PANTHER" id="PTHR10857">
    <property type="entry name" value="COPINE"/>
    <property type="match status" value="1"/>
</dbReference>
<dbReference type="InterPro" id="IPR031833">
    <property type="entry name" value="DUF4748"/>
</dbReference>
<dbReference type="Pfam" id="PF15932">
    <property type="entry name" value="DUF4748"/>
    <property type="match status" value="1"/>
</dbReference>
<dbReference type="AlphaFoldDB" id="A0AB34HUR1"/>
<keyword evidence="1" id="KW-0472">Membrane</keyword>
<reference evidence="2 3" key="1">
    <citation type="submission" date="2022-11" db="EMBL/GenBank/DDBJ databases">
        <title>Whole genome sequence of Eschrichtius robustus ER-17-0199.</title>
        <authorList>
            <person name="Bruniche-Olsen A."/>
            <person name="Black A.N."/>
            <person name="Fields C.J."/>
            <person name="Walden K."/>
            <person name="Dewoody J.A."/>
        </authorList>
    </citation>
    <scope>NUCLEOTIDE SEQUENCE [LARGE SCALE GENOMIC DNA]</scope>
    <source>
        <strain evidence="2">ER-17-0199</strain>
        <tissue evidence="2">Blubber</tissue>
    </source>
</reference>
<keyword evidence="3" id="KW-1185">Reference proteome</keyword>
<protein>
    <submittedName>
        <fullName evidence="2">Uncharacterized protein</fullName>
    </submittedName>
</protein>
<feature type="non-terminal residue" evidence="2">
    <location>
        <position position="112"/>
    </location>
</feature>
<dbReference type="GO" id="GO:0071277">
    <property type="term" value="P:cellular response to calcium ion"/>
    <property type="evidence" value="ECO:0007669"/>
    <property type="project" value="TreeGrafter"/>
</dbReference>
<accession>A0AB34HUR1</accession>
<keyword evidence="1" id="KW-0812">Transmembrane</keyword>
<name>A0AB34HUR1_ESCRO</name>
<feature type="transmembrane region" description="Helical" evidence="1">
    <location>
        <begin position="6"/>
        <end position="26"/>
    </location>
</feature>
<keyword evidence="1" id="KW-1133">Transmembrane helix</keyword>
<gene>
    <name evidence="2" type="ORF">J1605_018721</name>
</gene>
<proteinExistence type="predicted"/>
<dbReference type="GO" id="GO:0005886">
    <property type="term" value="C:plasma membrane"/>
    <property type="evidence" value="ECO:0007669"/>
    <property type="project" value="TreeGrafter"/>
</dbReference>
<comment type="caution">
    <text evidence="2">The sequence shown here is derived from an EMBL/GenBank/DDBJ whole genome shotgun (WGS) entry which is preliminary data.</text>
</comment>
<dbReference type="PANTHER" id="PTHR10857:SF4">
    <property type="entry name" value="COPINE-4"/>
    <property type="match status" value="1"/>
</dbReference>